<dbReference type="AlphaFoldDB" id="A0A4E0PZP4"/>
<keyword evidence="1" id="KW-1133">Transmembrane helix</keyword>
<keyword evidence="1" id="KW-0472">Membrane</keyword>
<proteinExistence type="predicted"/>
<dbReference type="RefSeq" id="WP_135389484.1">
    <property type="nucleotide sequence ID" value="NZ_PGGK01000005.1"/>
</dbReference>
<protein>
    <recommendedName>
        <fullName evidence="4">Restriction endonuclease</fullName>
    </recommendedName>
</protein>
<gene>
    <name evidence="2" type="ORF">CUN85_06345</name>
</gene>
<keyword evidence="3" id="KW-1185">Reference proteome</keyword>
<feature type="transmembrane region" description="Helical" evidence="1">
    <location>
        <begin position="49"/>
        <end position="70"/>
    </location>
</feature>
<dbReference type="Proteomes" id="UP000297295">
    <property type="component" value="Unassembled WGS sequence"/>
</dbReference>
<dbReference type="OrthoDB" id="142869at2157"/>
<feature type="transmembrane region" description="Helical" evidence="1">
    <location>
        <begin position="16"/>
        <end position="37"/>
    </location>
</feature>
<dbReference type="EMBL" id="PGGK01000005">
    <property type="protein sequence ID" value="TGC09445.1"/>
    <property type="molecule type" value="Genomic_DNA"/>
</dbReference>
<name>A0A4E0PZP4_9EURY</name>
<sequence>MAARRKRKSKDEEIDPVAVAIMFVIVGTYFIYTQYLLPLYNAFISLSPIYIFLITLIVGIIVIISIHSVFKYRKMRIKKKEERRRQQILARGVEFDNIINFLENEVQLRYGKRKIEKDYQQDLEQAMKVLTDRHGYDIEYERSHSRHRIDFVINGSIGIEMKVYKGGSQVKRALLSQMSEYSQYCDKIVGFVVNVTEETNESIKSEIDSQLNYQKVIDPNDYHITVQGVI</sequence>
<evidence type="ECO:0000256" key="1">
    <source>
        <dbReference type="SAM" id="Phobius"/>
    </source>
</evidence>
<organism evidence="2 3">
    <name type="scientific">Methanolobus halotolerans</name>
    <dbReference type="NCBI Taxonomy" id="2052935"/>
    <lineage>
        <taxon>Archaea</taxon>
        <taxon>Methanobacteriati</taxon>
        <taxon>Methanobacteriota</taxon>
        <taxon>Stenosarchaea group</taxon>
        <taxon>Methanomicrobia</taxon>
        <taxon>Methanosarcinales</taxon>
        <taxon>Methanosarcinaceae</taxon>
        <taxon>Methanolobus</taxon>
    </lineage>
</organism>
<keyword evidence="1" id="KW-0812">Transmembrane</keyword>
<evidence type="ECO:0000313" key="2">
    <source>
        <dbReference type="EMBL" id="TGC09445.1"/>
    </source>
</evidence>
<reference evidence="2 3" key="1">
    <citation type="submission" date="2017-11" db="EMBL/GenBank/DDBJ databases">
        <title>Isolation and Characterization of Methanogenic Archaea from Saline Meromictic Lake at Siberia.</title>
        <authorList>
            <person name="Shen Y."/>
            <person name="Huang H.-H."/>
            <person name="Lai M.-C."/>
            <person name="Chen S.-C."/>
        </authorList>
    </citation>
    <scope>NUCLEOTIDE SEQUENCE [LARGE SCALE GENOMIC DNA]</scope>
    <source>
        <strain evidence="2 3">SY-01</strain>
    </source>
</reference>
<evidence type="ECO:0008006" key="4">
    <source>
        <dbReference type="Google" id="ProtNLM"/>
    </source>
</evidence>
<comment type="caution">
    <text evidence="2">The sequence shown here is derived from an EMBL/GenBank/DDBJ whole genome shotgun (WGS) entry which is preliminary data.</text>
</comment>
<evidence type="ECO:0000313" key="3">
    <source>
        <dbReference type="Proteomes" id="UP000297295"/>
    </source>
</evidence>
<accession>A0A4E0PZP4</accession>